<feature type="transmembrane region" description="Helical" evidence="1">
    <location>
        <begin position="39"/>
        <end position="58"/>
    </location>
</feature>
<dbReference type="Proteomes" id="UP000471640">
    <property type="component" value="Unassembled WGS sequence"/>
</dbReference>
<reference evidence="3" key="1">
    <citation type="journal article" date="2020" name="Microbiol. Resour. Announc.">
        <title>Draft Genome Sequences of Thiorhodococcus mannitoliphagus and Thiorhodococcus minor, Purple Sulfur Photosynthetic Bacteria in the Gammaproteobacterial Family Chromatiaceae.</title>
        <authorList>
            <person name="Aviles F.A."/>
            <person name="Meyer T.E."/>
            <person name="Kyndt J.A."/>
        </authorList>
    </citation>
    <scope>NUCLEOTIDE SEQUENCE [LARGE SCALE GENOMIC DNA]</scope>
    <source>
        <strain evidence="3">DSM 18266</strain>
    </source>
</reference>
<reference evidence="2 3" key="2">
    <citation type="submission" date="2020-02" db="EMBL/GenBank/DDBJ databases">
        <title>Genome sequences of Thiorhodococcus mannitoliphagus and Thiorhodococcus minor, purple sulfur photosynthetic bacteria in the gammaproteobacterial family, Chromatiaceae.</title>
        <authorList>
            <person name="Aviles F.A."/>
            <person name="Meyer T.E."/>
            <person name="Kyndt J.A."/>
        </authorList>
    </citation>
    <scope>NUCLEOTIDE SEQUENCE [LARGE SCALE GENOMIC DNA]</scope>
    <source>
        <strain evidence="2 3">DSM 18266</strain>
    </source>
</reference>
<accession>A0A6P1DT79</accession>
<keyword evidence="1" id="KW-0812">Transmembrane</keyword>
<keyword evidence="1" id="KW-0472">Membrane</keyword>
<dbReference type="RefSeq" id="WP_164652795.1">
    <property type="nucleotide sequence ID" value="NZ_JAAIJR010000018.1"/>
</dbReference>
<proteinExistence type="predicted"/>
<keyword evidence="1" id="KW-1133">Transmembrane helix</keyword>
<dbReference type="AlphaFoldDB" id="A0A6P1DT79"/>
<organism evidence="2 3">
    <name type="scientific">Thiorhodococcus mannitoliphagus</name>
    <dbReference type="NCBI Taxonomy" id="329406"/>
    <lineage>
        <taxon>Bacteria</taxon>
        <taxon>Pseudomonadati</taxon>
        <taxon>Pseudomonadota</taxon>
        <taxon>Gammaproteobacteria</taxon>
        <taxon>Chromatiales</taxon>
        <taxon>Chromatiaceae</taxon>
        <taxon>Thiorhodococcus</taxon>
    </lineage>
</organism>
<gene>
    <name evidence="2" type="ORF">G3480_06130</name>
</gene>
<evidence type="ECO:0000256" key="1">
    <source>
        <dbReference type="SAM" id="Phobius"/>
    </source>
</evidence>
<protein>
    <submittedName>
        <fullName evidence="2">Uncharacterized protein</fullName>
    </submittedName>
</protein>
<evidence type="ECO:0000313" key="3">
    <source>
        <dbReference type="Proteomes" id="UP000471640"/>
    </source>
</evidence>
<comment type="caution">
    <text evidence="2">The sequence shown here is derived from an EMBL/GenBank/DDBJ whole genome shotgun (WGS) entry which is preliminary data.</text>
</comment>
<feature type="transmembrane region" description="Helical" evidence="1">
    <location>
        <begin position="70"/>
        <end position="90"/>
    </location>
</feature>
<dbReference type="EMBL" id="JAAIJR010000018">
    <property type="protein sequence ID" value="NEX19896.1"/>
    <property type="molecule type" value="Genomic_DNA"/>
</dbReference>
<keyword evidence="3" id="KW-1185">Reference proteome</keyword>
<sequence>MSMQQFTSEVITPKTHKVVLYFVNETELKILERGSTSSLYLTFGLALLSTFVSFAIVLSSTPIQSDRVFYVFFIIASVSFVSSFVLLALWRRTENETASTIKAIRDRFPEGERSESTSRYDVEIDGGTFDGITGE</sequence>
<name>A0A6P1DT79_9GAMM</name>
<evidence type="ECO:0000313" key="2">
    <source>
        <dbReference type="EMBL" id="NEX19896.1"/>
    </source>
</evidence>